<proteinExistence type="predicted"/>
<sequence>MKYVLSLAFALCSLPVLAAKVAIVIDDIGYHQIDYKLLDLPYELTFAVIPHTPHSHAVAKAAYQKRRDVILHMPMESARRADLSKNALKVTMNRSQIEQKLQAAFADVPYAIGVNNHMGSYFTEQADVMDWTLGYIAKRQLFFLDSKTTARSQAGIYAQKHQMPLLTRQIFLDNDRSYQALDKQFKLMIKLAKQHQSAIAIGHPYPETYAYLKKNLASLTTQGLEVVKLSALLPADYPVTTAAQTADVPLSLPEQHPVQLAHLSKTQNSAIPSPKTDMTEPVFVPAIEEPAAIIAMYSQQWEIPELLNPLTLAEIKPTAVFIPKHWILSKPAITPVRSVPFYQLGSSF</sequence>
<dbReference type="PANTHER" id="PTHR30105:SF2">
    <property type="entry name" value="DIVERGENT POLYSACCHARIDE DEACETYLASE SUPERFAMILY"/>
    <property type="match status" value="1"/>
</dbReference>
<dbReference type="CDD" id="cd10936">
    <property type="entry name" value="CE4_DAC2"/>
    <property type="match status" value="1"/>
</dbReference>
<dbReference type="Pfam" id="PF04748">
    <property type="entry name" value="Polysacc_deac_2"/>
    <property type="match status" value="1"/>
</dbReference>
<dbReference type="EMBL" id="VRLR01000001">
    <property type="protein sequence ID" value="TXK83137.1"/>
    <property type="molecule type" value="Genomic_DNA"/>
</dbReference>
<feature type="signal peptide" evidence="1">
    <location>
        <begin position="1"/>
        <end position="18"/>
    </location>
</feature>
<dbReference type="RefSeq" id="WP_147903012.1">
    <property type="nucleotide sequence ID" value="NZ_BAAAGC010000002.1"/>
</dbReference>
<evidence type="ECO:0000313" key="3">
    <source>
        <dbReference type="Proteomes" id="UP000321814"/>
    </source>
</evidence>
<keyword evidence="1" id="KW-0732">Signal</keyword>
<evidence type="ECO:0000256" key="1">
    <source>
        <dbReference type="SAM" id="SignalP"/>
    </source>
</evidence>
<dbReference type="InterPro" id="IPR006837">
    <property type="entry name" value="Divergent_DAC"/>
</dbReference>
<keyword evidence="3" id="KW-1185">Reference proteome</keyword>
<dbReference type="Gene3D" id="3.20.20.370">
    <property type="entry name" value="Glycoside hydrolase/deacetylase"/>
    <property type="match status" value="1"/>
</dbReference>
<dbReference type="InterPro" id="IPR011330">
    <property type="entry name" value="Glyco_hydro/deAcase_b/a-brl"/>
</dbReference>
<dbReference type="AlphaFoldDB" id="A0A5C8M220"/>
<dbReference type="PANTHER" id="PTHR30105">
    <property type="entry name" value="UNCHARACTERIZED YIBQ-RELATED"/>
    <property type="match status" value="1"/>
</dbReference>
<dbReference type="Proteomes" id="UP000321814">
    <property type="component" value="Unassembled WGS sequence"/>
</dbReference>
<comment type="caution">
    <text evidence="2">The sequence shown here is derived from an EMBL/GenBank/DDBJ whole genome shotgun (WGS) entry which is preliminary data.</text>
</comment>
<accession>A0A5C8M220</accession>
<evidence type="ECO:0000313" key="2">
    <source>
        <dbReference type="EMBL" id="TXK83137.1"/>
    </source>
</evidence>
<name>A0A5C8M220_9GAMM</name>
<feature type="chain" id="PRO_5022751746" evidence="1">
    <location>
        <begin position="19"/>
        <end position="348"/>
    </location>
</feature>
<gene>
    <name evidence="2" type="ORF">FU839_02365</name>
</gene>
<protein>
    <submittedName>
        <fullName evidence="2">Divergent polysaccharide deacetylase family protein</fullName>
    </submittedName>
</protein>
<dbReference type="OrthoDB" id="9784811at2"/>
<reference evidence="2 3" key="1">
    <citation type="submission" date="2019-08" db="EMBL/GenBank/DDBJ databases">
        <title>Draft genome analysis of Rheinheimera tangshanensis isolated from the roots of fresh rice plants (Oryza sativa).</title>
        <authorList>
            <person name="Yu Q."/>
            <person name="Qi Y."/>
            <person name="Zhang H."/>
            <person name="Pu J."/>
        </authorList>
    </citation>
    <scope>NUCLEOTIDE SEQUENCE [LARGE SCALE GENOMIC DNA]</scope>
    <source>
        <strain evidence="2 3">JA3-B52</strain>
    </source>
</reference>
<dbReference type="SUPFAM" id="SSF88713">
    <property type="entry name" value="Glycoside hydrolase/deacetylase"/>
    <property type="match status" value="1"/>
</dbReference>
<dbReference type="GO" id="GO:0005975">
    <property type="term" value="P:carbohydrate metabolic process"/>
    <property type="evidence" value="ECO:0007669"/>
    <property type="project" value="InterPro"/>
</dbReference>
<organism evidence="2 3">
    <name type="scientific">Rheinheimera tangshanensis</name>
    <dbReference type="NCBI Taxonomy" id="400153"/>
    <lineage>
        <taxon>Bacteria</taxon>
        <taxon>Pseudomonadati</taxon>
        <taxon>Pseudomonadota</taxon>
        <taxon>Gammaproteobacteria</taxon>
        <taxon>Chromatiales</taxon>
        <taxon>Chromatiaceae</taxon>
        <taxon>Rheinheimera</taxon>
    </lineage>
</organism>